<dbReference type="Pfam" id="PF13520">
    <property type="entry name" value="AA_permease_2"/>
    <property type="match status" value="1"/>
</dbReference>
<reference evidence="8 9" key="1">
    <citation type="journal article" date="2018" name="Biotechnol. Biofuels">
        <title>Integrative visual omics of the white-rot fungus Polyporus brumalis exposes the biotechnological potential of its oxidative enzymes for delignifying raw plant biomass.</title>
        <authorList>
            <person name="Miyauchi S."/>
            <person name="Rancon A."/>
            <person name="Drula E."/>
            <person name="Hage H."/>
            <person name="Chaduli D."/>
            <person name="Favel A."/>
            <person name="Grisel S."/>
            <person name="Henrissat B."/>
            <person name="Herpoel-Gimbert I."/>
            <person name="Ruiz-Duenas F.J."/>
            <person name="Chevret D."/>
            <person name="Hainaut M."/>
            <person name="Lin J."/>
            <person name="Wang M."/>
            <person name="Pangilinan J."/>
            <person name="Lipzen A."/>
            <person name="Lesage-Meessen L."/>
            <person name="Navarro D."/>
            <person name="Riley R."/>
            <person name="Grigoriev I.V."/>
            <person name="Zhou S."/>
            <person name="Raouche S."/>
            <person name="Rosso M.N."/>
        </authorList>
    </citation>
    <scope>NUCLEOTIDE SEQUENCE [LARGE SCALE GENOMIC DNA]</scope>
    <source>
        <strain evidence="8 9">BRFM 1820</strain>
    </source>
</reference>
<evidence type="ECO:0000256" key="1">
    <source>
        <dbReference type="ARBA" id="ARBA00004141"/>
    </source>
</evidence>
<comment type="subcellular location">
    <subcellularLocation>
        <location evidence="1">Membrane</location>
        <topology evidence="1">Multi-pass membrane protein</topology>
    </subcellularLocation>
</comment>
<feature type="region of interest" description="Disordered" evidence="6">
    <location>
        <begin position="1"/>
        <end position="25"/>
    </location>
</feature>
<feature type="transmembrane region" description="Helical" evidence="7">
    <location>
        <begin position="88"/>
        <end position="109"/>
    </location>
</feature>
<dbReference type="GO" id="GO:0022857">
    <property type="term" value="F:transmembrane transporter activity"/>
    <property type="evidence" value="ECO:0007669"/>
    <property type="project" value="InterPro"/>
</dbReference>
<feature type="compositionally biased region" description="Basic and acidic residues" evidence="6">
    <location>
        <begin position="13"/>
        <end position="25"/>
    </location>
</feature>
<evidence type="ECO:0000256" key="4">
    <source>
        <dbReference type="ARBA" id="ARBA00022989"/>
    </source>
</evidence>
<evidence type="ECO:0000313" key="9">
    <source>
        <dbReference type="Proteomes" id="UP000256964"/>
    </source>
</evidence>
<keyword evidence="9" id="KW-1185">Reference proteome</keyword>
<accession>A0A371D5C3</accession>
<evidence type="ECO:0000256" key="3">
    <source>
        <dbReference type="ARBA" id="ARBA00022692"/>
    </source>
</evidence>
<evidence type="ECO:0000313" key="8">
    <source>
        <dbReference type="EMBL" id="RDX47737.1"/>
    </source>
</evidence>
<feature type="transmembrane region" description="Helical" evidence="7">
    <location>
        <begin position="390"/>
        <end position="408"/>
    </location>
</feature>
<dbReference type="AlphaFoldDB" id="A0A371D5C3"/>
<feature type="transmembrane region" description="Helical" evidence="7">
    <location>
        <begin position="489"/>
        <end position="508"/>
    </location>
</feature>
<organism evidence="8 9">
    <name type="scientific">Lentinus brumalis</name>
    <dbReference type="NCBI Taxonomy" id="2498619"/>
    <lineage>
        <taxon>Eukaryota</taxon>
        <taxon>Fungi</taxon>
        <taxon>Dikarya</taxon>
        <taxon>Basidiomycota</taxon>
        <taxon>Agaricomycotina</taxon>
        <taxon>Agaricomycetes</taxon>
        <taxon>Polyporales</taxon>
        <taxon>Polyporaceae</taxon>
        <taxon>Lentinus</taxon>
    </lineage>
</organism>
<dbReference type="STRING" id="139420.A0A371D5C3"/>
<feature type="transmembrane region" description="Helical" evidence="7">
    <location>
        <begin position="253"/>
        <end position="273"/>
    </location>
</feature>
<dbReference type="PIRSF" id="PIRSF006060">
    <property type="entry name" value="AA_transporter"/>
    <property type="match status" value="1"/>
</dbReference>
<feature type="transmembrane region" description="Helical" evidence="7">
    <location>
        <begin position="414"/>
        <end position="436"/>
    </location>
</feature>
<evidence type="ECO:0000256" key="2">
    <source>
        <dbReference type="ARBA" id="ARBA00022448"/>
    </source>
</evidence>
<evidence type="ECO:0000256" key="5">
    <source>
        <dbReference type="ARBA" id="ARBA00023136"/>
    </source>
</evidence>
<sequence>MSSNETQTAVTRRKPDAEEAGLDDHDSLSTIRHADDVLLAKLGYRSEFKRQISLIESTAIVLSILAPLESVTVTLPFPLASGGHVGMVFGWIIPCMLTMSVAACMAELTSAMPTSGGLYYFSARLAPRRWAPLACWITGWANVTGQIALMCSSDYLTAQMIVTALNAGSDGAIKLGLGPTYGIMLALLVSHGIVCSFKTGILARLNVYYVILNLVTLIALSVALLVCSGDQRVSAKTAFTKFDNNTGWSNNGWAFLLAFYAPMWTMVGYDSAAHLSEETTGAARVAPIAIVGAVASTSILGWLLYISISFATASVPHLLATDFTIPAGQLYIDVLGKPGMLVVWSILIFVGYACGAAQGVDASRVIFAFSRDNALPGSKWWKRVHPRTRTPIHAVWLVMVLAAILGLLSFSDNALTSLAGASVIALYTSYITPIILRLTSGRRTFEPGPFSLGKWHMPVGIVAVTWTAFLIVLFVFPSGPHPTAETMNYTVVVIMAVFTFASLSWIFSARTWFKGPVRTIGQGEEAHEDSEKLDEKDQTSVHEREVLSRMMLSA</sequence>
<feature type="transmembrane region" description="Helical" evidence="7">
    <location>
        <begin position="207"/>
        <end position="226"/>
    </location>
</feature>
<dbReference type="InterPro" id="IPR002293">
    <property type="entry name" value="AA/rel_permease1"/>
</dbReference>
<protein>
    <submittedName>
        <fullName evidence="8">Amino acid transporter</fullName>
    </submittedName>
</protein>
<dbReference type="Gene3D" id="1.20.1740.10">
    <property type="entry name" value="Amino acid/polyamine transporter I"/>
    <property type="match status" value="1"/>
</dbReference>
<dbReference type="Proteomes" id="UP000256964">
    <property type="component" value="Unassembled WGS sequence"/>
</dbReference>
<keyword evidence="3 7" id="KW-0812">Transmembrane</keyword>
<keyword evidence="5 7" id="KW-0472">Membrane</keyword>
<dbReference type="PANTHER" id="PTHR45649">
    <property type="entry name" value="AMINO-ACID PERMEASE BAT1"/>
    <property type="match status" value="1"/>
</dbReference>
<gene>
    <name evidence="8" type="ORF">OH76DRAFT_1523310</name>
</gene>
<keyword evidence="2" id="KW-0813">Transport</keyword>
<dbReference type="OrthoDB" id="3900342at2759"/>
<dbReference type="GO" id="GO:0016020">
    <property type="term" value="C:membrane"/>
    <property type="evidence" value="ECO:0007669"/>
    <property type="project" value="UniProtKB-SubCell"/>
</dbReference>
<dbReference type="PANTHER" id="PTHR45649:SF6">
    <property type="entry name" value="GABA-SPECIFIC PERMEASE"/>
    <property type="match status" value="1"/>
</dbReference>
<feature type="transmembrane region" description="Helical" evidence="7">
    <location>
        <begin position="341"/>
        <end position="369"/>
    </location>
</feature>
<feature type="transmembrane region" description="Helical" evidence="7">
    <location>
        <begin position="176"/>
        <end position="195"/>
    </location>
</feature>
<feature type="transmembrane region" description="Helical" evidence="7">
    <location>
        <begin position="457"/>
        <end position="477"/>
    </location>
</feature>
<evidence type="ECO:0000256" key="7">
    <source>
        <dbReference type="SAM" id="Phobius"/>
    </source>
</evidence>
<evidence type="ECO:0000256" key="6">
    <source>
        <dbReference type="SAM" id="MobiDB-lite"/>
    </source>
</evidence>
<keyword evidence="4 7" id="KW-1133">Transmembrane helix</keyword>
<feature type="compositionally biased region" description="Polar residues" evidence="6">
    <location>
        <begin position="1"/>
        <end position="10"/>
    </location>
</feature>
<feature type="transmembrane region" description="Helical" evidence="7">
    <location>
        <begin position="130"/>
        <end position="156"/>
    </location>
</feature>
<proteinExistence type="predicted"/>
<name>A0A371D5C3_9APHY</name>
<feature type="transmembrane region" description="Helical" evidence="7">
    <location>
        <begin position="285"/>
        <end position="308"/>
    </location>
</feature>
<dbReference type="EMBL" id="KZ857416">
    <property type="protein sequence ID" value="RDX47737.1"/>
    <property type="molecule type" value="Genomic_DNA"/>
</dbReference>